<accession>A0A453SB77</accession>
<sequence length="76" mass="9086">MTACLIMHNMILEDERPERLYDQGFQFQGENVVPEHGVAATFEQFTQFHEDMRDWQTHVQLQNDLVEHMWTHVGNQ</sequence>
<reference evidence="1" key="5">
    <citation type="journal article" date="2021" name="G3 (Bethesda)">
        <title>Aegilops tauschii genome assembly Aet v5.0 features greater sequence contiguity and improved annotation.</title>
        <authorList>
            <person name="Wang L."/>
            <person name="Zhu T."/>
            <person name="Rodriguez J.C."/>
            <person name="Deal K.R."/>
            <person name="Dubcovsky J."/>
            <person name="McGuire P.E."/>
            <person name="Lux T."/>
            <person name="Spannagl M."/>
            <person name="Mayer K.F.X."/>
            <person name="Baldrich P."/>
            <person name="Meyers B.C."/>
            <person name="Huo N."/>
            <person name="Gu Y.Q."/>
            <person name="Zhou H."/>
            <person name="Devos K.M."/>
            <person name="Bennetzen J.L."/>
            <person name="Unver T."/>
            <person name="Budak H."/>
            <person name="Gulick P.J."/>
            <person name="Galiba G."/>
            <person name="Kalapos B."/>
            <person name="Nelson D.R."/>
            <person name="Li P."/>
            <person name="You F.M."/>
            <person name="Luo M.C."/>
            <person name="Dvorak J."/>
        </authorList>
    </citation>
    <scope>NUCLEOTIDE SEQUENCE [LARGE SCALE GENOMIC DNA]</scope>
    <source>
        <strain evidence="1">cv. AL8/78</strain>
    </source>
</reference>
<dbReference type="Gramene" id="AET7Gv20880500.2">
    <property type="protein sequence ID" value="AET7Gv20880500.2"/>
    <property type="gene ID" value="AET7Gv20880500"/>
</dbReference>
<evidence type="ECO:0000313" key="2">
    <source>
        <dbReference type="Proteomes" id="UP000015105"/>
    </source>
</evidence>
<evidence type="ECO:0000313" key="1">
    <source>
        <dbReference type="EnsemblPlants" id="AET7Gv20880500.2"/>
    </source>
</evidence>
<organism evidence="1 2">
    <name type="scientific">Aegilops tauschii subsp. strangulata</name>
    <name type="common">Goatgrass</name>
    <dbReference type="NCBI Taxonomy" id="200361"/>
    <lineage>
        <taxon>Eukaryota</taxon>
        <taxon>Viridiplantae</taxon>
        <taxon>Streptophyta</taxon>
        <taxon>Embryophyta</taxon>
        <taxon>Tracheophyta</taxon>
        <taxon>Spermatophyta</taxon>
        <taxon>Magnoliopsida</taxon>
        <taxon>Liliopsida</taxon>
        <taxon>Poales</taxon>
        <taxon>Poaceae</taxon>
        <taxon>BOP clade</taxon>
        <taxon>Pooideae</taxon>
        <taxon>Triticodae</taxon>
        <taxon>Triticeae</taxon>
        <taxon>Triticinae</taxon>
        <taxon>Aegilops</taxon>
    </lineage>
</organism>
<dbReference type="Proteomes" id="UP000015105">
    <property type="component" value="Chromosome 7D"/>
</dbReference>
<keyword evidence="2" id="KW-1185">Reference proteome</keyword>
<reference evidence="1" key="4">
    <citation type="submission" date="2019-03" db="UniProtKB">
        <authorList>
            <consortium name="EnsemblPlants"/>
        </authorList>
    </citation>
    <scope>IDENTIFICATION</scope>
</reference>
<name>A0A453SB77_AEGTS</name>
<proteinExistence type="predicted"/>
<dbReference type="AlphaFoldDB" id="A0A453SB77"/>
<reference evidence="2" key="1">
    <citation type="journal article" date="2014" name="Science">
        <title>Ancient hybridizations among the ancestral genomes of bread wheat.</title>
        <authorList>
            <consortium name="International Wheat Genome Sequencing Consortium,"/>
            <person name="Marcussen T."/>
            <person name="Sandve S.R."/>
            <person name="Heier L."/>
            <person name="Spannagl M."/>
            <person name="Pfeifer M."/>
            <person name="Jakobsen K.S."/>
            <person name="Wulff B.B."/>
            <person name="Steuernagel B."/>
            <person name="Mayer K.F."/>
            <person name="Olsen O.A."/>
        </authorList>
    </citation>
    <scope>NUCLEOTIDE SEQUENCE [LARGE SCALE GENOMIC DNA]</scope>
    <source>
        <strain evidence="2">cv. AL8/78</strain>
    </source>
</reference>
<reference evidence="1" key="3">
    <citation type="journal article" date="2017" name="Nature">
        <title>Genome sequence of the progenitor of the wheat D genome Aegilops tauschii.</title>
        <authorList>
            <person name="Luo M.C."/>
            <person name="Gu Y.Q."/>
            <person name="Puiu D."/>
            <person name="Wang H."/>
            <person name="Twardziok S.O."/>
            <person name="Deal K.R."/>
            <person name="Huo N."/>
            <person name="Zhu T."/>
            <person name="Wang L."/>
            <person name="Wang Y."/>
            <person name="McGuire P.E."/>
            <person name="Liu S."/>
            <person name="Long H."/>
            <person name="Ramasamy R.K."/>
            <person name="Rodriguez J.C."/>
            <person name="Van S.L."/>
            <person name="Yuan L."/>
            <person name="Wang Z."/>
            <person name="Xia Z."/>
            <person name="Xiao L."/>
            <person name="Anderson O.D."/>
            <person name="Ouyang S."/>
            <person name="Liang Y."/>
            <person name="Zimin A.V."/>
            <person name="Pertea G."/>
            <person name="Qi P."/>
            <person name="Bennetzen J.L."/>
            <person name="Dai X."/>
            <person name="Dawson M.W."/>
            <person name="Muller H.G."/>
            <person name="Kugler K."/>
            <person name="Rivarola-Duarte L."/>
            <person name="Spannagl M."/>
            <person name="Mayer K.F.X."/>
            <person name="Lu F.H."/>
            <person name="Bevan M.W."/>
            <person name="Leroy P."/>
            <person name="Li P."/>
            <person name="You F.M."/>
            <person name="Sun Q."/>
            <person name="Liu Z."/>
            <person name="Lyons E."/>
            <person name="Wicker T."/>
            <person name="Salzberg S.L."/>
            <person name="Devos K.M."/>
            <person name="Dvorak J."/>
        </authorList>
    </citation>
    <scope>NUCLEOTIDE SEQUENCE [LARGE SCALE GENOMIC DNA]</scope>
    <source>
        <strain evidence="1">cv. AL8/78</strain>
    </source>
</reference>
<protein>
    <submittedName>
        <fullName evidence="1">Uncharacterized protein</fullName>
    </submittedName>
</protein>
<dbReference type="EnsemblPlants" id="AET7Gv20880500.2">
    <property type="protein sequence ID" value="AET7Gv20880500.2"/>
    <property type="gene ID" value="AET7Gv20880500"/>
</dbReference>
<reference evidence="2" key="2">
    <citation type="journal article" date="2017" name="Nat. Plants">
        <title>The Aegilops tauschii genome reveals multiple impacts of transposons.</title>
        <authorList>
            <person name="Zhao G."/>
            <person name="Zou C."/>
            <person name="Li K."/>
            <person name="Wang K."/>
            <person name="Li T."/>
            <person name="Gao L."/>
            <person name="Zhang X."/>
            <person name="Wang H."/>
            <person name="Yang Z."/>
            <person name="Liu X."/>
            <person name="Jiang W."/>
            <person name="Mao L."/>
            <person name="Kong X."/>
            <person name="Jiao Y."/>
            <person name="Jia J."/>
        </authorList>
    </citation>
    <scope>NUCLEOTIDE SEQUENCE [LARGE SCALE GENOMIC DNA]</scope>
    <source>
        <strain evidence="2">cv. AL8/78</strain>
    </source>
</reference>